<dbReference type="Pfam" id="PF08033">
    <property type="entry name" value="Sec23_BS"/>
    <property type="match status" value="1"/>
</dbReference>
<accession>A0ABP0J6S3</accession>
<dbReference type="InterPro" id="IPR029006">
    <property type="entry name" value="ADF-H/Gelsolin-like_dom_sf"/>
</dbReference>
<reference evidence="1 2" key="1">
    <citation type="submission" date="2024-02" db="EMBL/GenBank/DDBJ databases">
        <authorList>
            <person name="Chen Y."/>
            <person name="Shah S."/>
            <person name="Dougan E. K."/>
            <person name="Thang M."/>
            <person name="Chan C."/>
        </authorList>
    </citation>
    <scope>NUCLEOTIDE SEQUENCE [LARGE SCALE GENOMIC DNA]</scope>
</reference>
<dbReference type="Pfam" id="PF04811">
    <property type="entry name" value="Sec23_trunk"/>
    <property type="match status" value="1"/>
</dbReference>
<sequence length="880" mass="96793">MVSRETSGYQRPSRGTSSTSVRKQRRAEPESFCSIDAGQADKLPRPCMGIDAEAVYGAIEEEGPVDFSPTSPSKTPTSPTSPERSVAREQNAARQFLWTSLDAVMLRPAETASNLPVPLAAVLTPFADTADFTSLPLSDIGSDEPLRCPRCRCYANPHFKWSARENRKFTCNMCSHSLDVPQKFLEDMERNGQCADADTHPELVYGSVDFTAGALIEPDLPGPFVPSVCFAIETSPDAISSGFTKAALEALEKALQAPHTLERDVYLVTFDEAVTFYVPISHGRFRAVVMPDMEEPFVPVSPESLGVHVADPDGKEMFLELLSTLQEEFTDEASPQCGYGGEESPDPFHLGECQDLTSSTVLRTGVQTLAALGGGDLVLFQVSVPSTWGPEEAPEDDDVLSPKGPSSSPKTPKTPKTPINITPLKKRKRSFLEEMHRSCCRTGVAVSAVTATSDGDVSRLHWLPWRTGGDVLHMPSFTPTATQSMSSHLQHWLQKMQASAYNCVVKLRCSKGLSCKALLAPWPAAASSEDQSAFEVPRLSPDMSVTFSLLPEVEPDSDEDYPRSRDRKTLAVQAAILYTNCKGERLLRTHTRSLTVISSARQIFGSINIAPLMAFLLKQAAMIALDPAQNAKLPRDMLLESCLQILASFRRRCLDYNSAKKAMVTSRQLLLLPLYVLSARKLLYSLVGSKDGKAQTEALQRILRMPVHNIMLALYPRVYPLPGNTPEGVDLPRHCPAAEEQVSRGPAPAYLVTNGFGMWYHQSGDRPELREAAGELAERIREVLQPVSDWIPLFDLPRLSVPLKTEEKIMQEATPSGRPRYGSRTPHIAAVAKSSSEHISWPEKVLLSSLFVEDTGVTEMSYSDWVLFLQEQLALRLSES</sequence>
<dbReference type="SUPFAM" id="SSF81995">
    <property type="entry name" value="beta-sandwich domain of Sec23/24"/>
    <property type="match status" value="1"/>
</dbReference>
<organism evidence="1 2">
    <name type="scientific">Durusdinium trenchii</name>
    <dbReference type="NCBI Taxonomy" id="1381693"/>
    <lineage>
        <taxon>Eukaryota</taxon>
        <taxon>Sar</taxon>
        <taxon>Alveolata</taxon>
        <taxon>Dinophyceae</taxon>
        <taxon>Suessiales</taxon>
        <taxon>Symbiodiniaceae</taxon>
        <taxon>Durusdinium</taxon>
    </lineage>
</organism>
<dbReference type="InterPro" id="IPR036175">
    <property type="entry name" value="Sec23/24_helical_dom_sf"/>
</dbReference>
<dbReference type="InterPro" id="IPR006895">
    <property type="entry name" value="Znf_Sec23_Sec24"/>
</dbReference>
<dbReference type="InterPro" id="IPR050550">
    <property type="entry name" value="SEC23_SEC24_subfamily"/>
</dbReference>
<dbReference type="SUPFAM" id="SSF53300">
    <property type="entry name" value="vWA-like"/>
    <property type="match status" value="1"/>
</dbReference>
<dbReference type="InterPro" id="IPR006896">
    <property type="entry name" value="Sec23/24_trunk_dom"/>
</dbReference>
<dbReference type="Gene3D" id="2.60.40.1670">
    <property type="entry name" value="beta-sandwich domain of Sec23/24"/>
    <property type="match status" value="1"/>
</dbReference>
<name>A0ABP0J6S3_9DINO</name>
<dbReference type="Proteomes" id="UP001642484">
    <property type="component" value="Unassembled WGS sequence"/>
</dbReference>
<keyword evidence="2" id="KW-1185">Reference proteome</keyword>
<dbReference type="PANTHER" id="PTHR13803:SF36">
    <property type="entry name" value="TYPE A VON WILLEBRAND FACTOR DOMAIN-CONTAINING PROTEIN"/>
    <property type="match status" value="1"/>
</dbReference>
<dbReference type="SUPFAM" id="SSF81811">
    <property type="entry name" value="Helical domain of Sec23/24"/>
    <property type="match status" value="1"/>
</dbReference>
<dbReference type="Gene3D" id="3.40.50.410">
    <property type="entry name" value="von Willebrand factor, type A domain"/>
    <property type="match status" value="1"/>
</dbReference>
<gene>
    <name evidence="1" type="ORF">CCMP2556_LOCUS9922</name>
</gene>
<dbReference type="Pfam" id="PF04815">
    <property type="entry name" value="Sec23_helical"/>
    <property type="match status" value="1"/>
</dbReference>
<dbReference type="InterPro" id="IPR006900">
    <property type="entry name" value="Sec23/24_helical_dom"/>
</dbReference>
<dbReference type="InterPro" id="IPR012990">
    <property type="entry name" value="Beta-sandwich_Sec23_24"/>
</dbReference>
<dbReference type="InterPro" id="IPR036465">
    <property type="entry name" value="vWFA_dom_sf"/>
</dbReference>
<comment type="caution">
    <text evidence="1">The sequence shown here is derived from an EMBL/GenBank/DDBJ whole genome shotgun (WGS) entry which is preliminary data.</text>
</comment>
<dbReference type="EMBL" id="CAXAMN010004558">
    <property type="protein sequence ID" value="CAK9010036.1"/>
    <property type="molecule type" value="Genomic_DNA"/>
</dbReference>
<dbReference type="Pfam" id="PF04810">
    <property type="entry name" value="zf-Sec23_Sec24"/>
    <property type="match status" value="1"/>
</dbReference>
<dbReference type="Gene3D" id="3.40.20.10">
    <property type="entry name" value="Severin"/>
    <property type="match status" value="1"/>
</dbReference>
<dbReference type="SUPFAM" id="SSF82919">
    <property type="entry name" value="Zn-finger domain of Sec23/24"/>
    <property type="match status" value="1"/>
</dbReference>
<evidence type="ECO:0000313" key="2">
    <source>
        <dbReference type="Proteomes" id="UP001642484"/>
    </source>
</evidence>
<dbReference type="PANTHER" id="PTHR13803">
    <property type="entry name" value="SEC24-RELATED PROTEIN"/>
    <property type="match status" value="1"/>
</dbReference>
<dbReference type="InterPro" id="IPR036174">
    <property type="entry name" value="Znf_Sec23_Sec24_sf"/>
</dbReference>
<evidence type="ECO:0000313" key="1">
    <source>
        <dbReference type="EMBL" id="CAK9010036.1"/>
    </source>
</evidence>
<proteinExistence type="predicted"/>
<dbReference type="Gene3D" id="1.20.120.730">
    <property type="entry name" value="Sec23/Sec24 helical domain"/>
    <property type="match status" value="1"/>
</dbReference>
<dbReference type="Gene3D" id="2.30.30.380">
    <property type="entry name" value="Zn-finger domain of Sec23/24"/>
    <property type="match status" value="1"/>
</dbReference>
<protein>
    <submittedName>
        <fullName evidence="1">Uncharacterized protein</fullName>
    </submittedName>
</protein>